<feature type="domain" description="Aminoglycoside phosphotransferase" evidence="1">
    <location>
        <begin position="20"/>
        <end position="233"/>
    </location>
</feature>
<dbReference type="SUPFAM" id="SSF56112">
    <property type="entry name" value="Protein kinase-like (PK-like)"/>
    <property type="match status" value="1"/>
</dbReference>
<evidence type="ECO:0000313" key="2">
    <source>
        <dbReference type="EMBL" id="TDE94077.1"/>
    </source>
</evidence>
<dbReference type="PANTHER" id="PTHR21310">
    <property type="entry name" value="AMINOGLYCOSIDE PHOSPHOTRANSFERASE-RELATED-RELATED"/>
    <property type="match status" value="1"/>
</dbReference>
<gene>
    <name evidence="2" type="ORF">EXU48_11535</name>
</gene>
<dbReference type="Proteomes" id="UP000504882">
    <property type="component" value="Unassembled WGS sequence"/>
</dbReference>
<proteinExistence type="predicted"/>
<name>A0ABY2E373_9MICO</name>
<evidence type="ECO:0000313" key="3">
    <source>
        <dbReference type="Proteomes" id="UP000504882"/>
    </source>
</evidence>
<protein>
    <submittedName>
        <fullName evidence="2">Aminoglycoside phosphotransferase family protein</fullName>
    </submittedName>
</protein>
<comment type="caution">
    <text evidence="2">The sequence shown here is derived from an EMBL/GenBank/DDBJ whole genome shotgun (WGS) entry which is preliminary data.</text>
</comment>
<dbReference type="Gene3D" id="3.90.1200.10">
    <property type="match status" value="1"/>
</dbReference>
<dbReference type="InterPro" id="IPR051678">
    <property type="entry name" value="AGP_Transferase"/>
</dbReference>
<evidence type="ECO:0000259" key="1">
    <source>
        <dbReference type="Pfam" id="PF01636"/>
    </source>
</evidence>
<organism evidence="2 3">
    <name type="scientific">Occultella glacieicola</name>
    <dbReference type="NCBI Taxonomy" id="2518684"/>
    <lineage>
        <taxon>Bacteria</taxon>
        <taxon>Bacillati</taxon>
        <taxon>Actinomycetota</taxon>
        <taxon>Actinomycetes</taxon>
        <taxon>Micrococcales</taxon>
        <taxon>Ruaniaceae</taxon>
        <taxon>Occultella</taxon>
    </lineage>
</organism>
<dbReference type="EMBL" id="SMNA01000005">
    <property type="protein sequence ID" value="TDE94077.1"/>
    <property type="molecule type" value="Genomic_DNA"/>
</dbReference>
<accession>A0ABY2E373</accession>
<dbReference type="Pfam" id="PF01636">
    <property type="entry name" value="APH"/>
    <property type="match status" value="1"/>
</dbReference>
<dbReference type="InterPro" id="IPR011009">
    <property type="entry name" value="Kinase-like_dom_sf"/>
</dbReference>
<reference evidence="2 3" key="1">
    <citation type="submission" date="2019-03" db="EMBL/GenBank/DDBJ databases">
        <title>Genomic features of bacteria from cold environments.</title>
        <authorList>
            <person name="Shen L."/>
        </authorList>
    </citation>
    <scope>NUCLEOTIDE SEQUENCE [LARGE SCALE GENOMIC DNA]</scope>
    <source>
        <strain evidence="3">T3246-1</strain>
    </source>
</reference>
<keyword evidence="3" id="KW-1185">Reference proteome</keyword>
<sequence length="275" mass="29310">MLADLGSRSGLWTDRTQPTTVARGSENTTFAVGGFIVRRTVDVDALTREVALLEALAGETSIPVPVPLVHRSDLGVLVYRALGGEPLLGRPDLIGPAVEGPLVDVLGALRRIRPDPPLVVDDHPNDAWLAGARQDFETARSHLGPERAAAVAQFLDQPPPPAGPVLVPQHNDLGAEHILVDDRGRVSGVIDWSDAARTEPARDIGRLLRDLGPAIALAVAAGLDGQSTAEERLRMTFHARCTWLEDLAYGLADPAGRSAYLANAERVFGHVFGHA</sequence>
<dbReference type="RefSeq" id="WP_133107803.1">
    <property type="nucleotide sequence ID" value="NZ_SMNA01000005.1"/>
</dbReference>
<dbReference type="InterPro" id="IPR002575">
    <property type="entry name" value="Aminoglycoside_PTrfase"/>
</dbReference>